<keyword evidence="1" id="KW-0472">Membrane</keyword>
<protein>
    <submittedName>
        <fullName evidence="2">Uncharacterized protein</fullName>
    </submittedName>
</protein>
<gene>
    <name evidence="2" type="ORF">BDV36DRAFT_214254</name>
</gene>
<evidence type="ECO:0000313" key="3">
    <source>
        <dbReference type="Proteomes" id="UP000325395"/>
    </source>
</evidence>
<keyword evidence="1" id="KW-0812">Transmembrane</keyword>
<feature type="transmembrane region" description="Helical" evidence="1">
    <location>
        <begin position="63"/>
        <end position="86"/>
    </location>
</feature>
<organism evidence="2 3">
    <name type="scientific">Aspergillus pseudocaelatus</name>
    <dbReference type="NCBI Taxonomy" id="1825620"/>
    <lineage>
        <taxon>Eukaryota</taxon>
        <taxon>Fungi</taxon>
        <taxon>Dikarya</taxon>
        <taxon>Ascomycota</taxon>
        <taxon>Pezizomycotina</taxon>
        <taxon>Eurotiomycetes</taxon>
        <taxon>Eurotiomycetidae</taxon>
        <taxon>Eurotiales</taxon>
        <taxon>Aspergillaceae</taxon>
        <taxon>Aspergillus</taxon>
        <taxon>Aspergillus subgen. Circumdati</taxon>
    </lineage>
</organism>
<reference evidence="2 3" key="1">
    <citation type="submission" date="2019-04" db="EMBL/GenBank/DDBJ databases">
        <authorList>
            <consortium name="DOE Joint Genome Institute"/>
            <person name="Mondo S."/>
            <person name="Kjaerbolling I."/>
            <person name="Vesth T."/>
            <person name="Frisvad J.C."/>
            <person name="Nybo J.L."/>
            <person name="Theobald S."/>
            <person name="Kildgaard S."/>
            <person name="Isbrandt T."/>
            <person name="Kuo A."/>
            <person name="Sato A."/>
            <person name="Lyhne E.K."/>
            <person name="Kogle M.E."/>
            <person name="Wiebenga A."/>
            <person name="Kun R.S."/>
            <person name="Lubbers R.J."/>
            <person name="Makela M.R."/>
            <person name="Barry K."/>
            <person name="Chovatia M."/>
            <person name="Clum A."/>
            <person name="Daum C."/>
            <person name="Haridas S."/>
            <person name="He G."/>
            <person name="LaButti K."/>
            <person name="Lipzen A."/>
            <person name="Riley R."/>
            <person name="Salamov A."/>
            <person name="Simmons B.A."/>
            <person name="Magnuson J.K."/>
            <person name="Henrissat B."/>
            <person name="Mortensen U.H."/>
            <person name="Larsen T.O."/>
            <person name="Devries R.P."/>
            <person name="Grigoriev I.V."/>
            <person name="Machida M."/>
            <person name="Baker S.E."/>
            <person name="Andersen M.R."/>
            <person name="Cantor M.N."/>
            <person name="Hua S.X."/>
        </authorList>
    </citation>
    <scope>NUCLEOTIDE SEQUENCE [LARGE SCALE GENOMIC DNA]</scope>
    <source>
        <strain evidence="2 3">CBS 117616</strain>
    </source>
</reference>
<keyword evidence="1" id="KW-1133">Transmembrane helix</keyword>
<accession>A0ABQ6WG05</accession>
<proteinExistence type="predicted"/>
<evidence type="ECO:0000313" key="2">
    <source>
        <dbReference type="EMBL" id="KAE8416018.1"/>
    </source>
</evidence>
<keyword evidence="3" id="KW-1185">Reference proteome</keyword>
<dbReference type="EMBL" id="ML735758">
    <property type="protein sequence ID" value="KAE8416018.1"/>
    <property type="molecule type" value="Genomic_DNA"/>
</dbReference>
<name>A0ABQ6WG05_9EURO</name>
<sequence>MGIHVNMVVWSESLATELGTQILIHRSVNLCAPSPTINSLTVVRRPIASEAFFRAASALWWDFITFLTATAAWLILAFFPSFSFVFQGLFKLHSRQPVLVRNLALVG</sequence>
<evidence type="ECO:0000256" key="1">
    <source>
        <dbReference type="SAM" id="Phobius"/>
    </source>
</evidence>
<dbReference type="Proteomes" id="UP000325395">
    <property type="component" value="Unassembled WGS sequence"/>
</dbReference>